<evidence type="ECO:0000256" key="4">
    <source>
        <dbReference type="ARBA" id="ARBA00022475"/>
    </source>
</evidence>
<dbReference type="Pfam" id="PF12769">
    <property type="entry name" value="PNTB_4TM"/>
    <property type="match status" value="1"/>
</dbReference>
<name>A0A0F5L1K0_9HYPH</name>
<dbReference type="EC" id="7.1.1.1" evidence="3"/>
<evidence type="ECO:0000313" key="15">
    <source>
        <dbReference type="EMBL" id="KKB76060.1"/>
    </source>
</evidence>
<proteinExistence type="predicted"/>
<feature type="domain" description="NAD(P) transhydrogenase alpha subunit C-terminal" evidence="14">
    <location>
        <begin position="31"/>
        <end position="118"/>
    </location>
</feature>
<keyword evidence="7" id="KW-0521">NADP</keyword>
<dbReference type="PANTHER" id="PTHR10160:SF19">
    <property type="entry name" value="PROTON-TRANSLOCATING NAD(P)(+) TRANSHYDROGENASE"/>
    <property type="match status" value="1"/>
</dbReference>
<evidence type="ECO:0000256" key="3">
    <source>
        <dbReference type="ARBA" id="ARBA00012943"/>
    </source>
</evidence>
<comment type="catalytic activity">
    <reaction evidence="12">
        <text>NAD(+) + NADPH + H(+)(in) = NADH + NADP(+) + H(+)(out)</text>
        <dbReference type="Rhea" id="RHEA:47992"/>
        <dbReference type="ChEBI" id="CHEBI:15378"/>
        <dbReference type="ChEBI" id="CHEBI:57540"/>
        <dbReference type="ChEBI" id="CHEBI:57783"/>
        <dbReference type="ChEBI" id="CHEBI:57945"/>
        <dbReference type="ChEBI" id="CHEBI:58349"/>
        <dbReference type="EC" id="7.1.1.1"/>
    </reaction>
</comment>
<evidence type="ECO:0000256" key="12">
    <source>
        <dbReference type="ARBA" id="ARBA00048202"/>
    </source>
</evidence>
<evidence type="ECO:0000256" key="10">
    <source>
        <dbReference type="ARBA" id="ARBA00023027"/>
    </source>
</evidence>
<protein>
    <recommendedName>
        <fullName evidence="3">proton-translocating NAD(P)(+) transhydrogenase</fullName>
        <ecNumber evidence="3">7.1.1.1</ecNumber>
    </recommendedName>
</protein>
<dbReference type="Proteomes" id="UP000033514">
    <property type="component" value="Unassembled WGS sequence"/>
</dbReference>
<dbReference type="InterPro" id="IPR024605">
    <property type="entry name" value="NADP_transhyd_a_C"/>
</dbReference>
<keyword evidence="6 13" id="KW-0812">Transmembrane</keyword>
<keyword evidence="4" id="KW-1003">Cell membrane</keyword>
<evidence type="ECO:0000259" key="14">
    <source>
        <dbReference type="Pfam" id="PF12769"/>
    </source>
</evidence>
<dbReference type="AlphaFoldDB" id="A0A0F5L1K0"/>
<dbReference type="RefSeq" id="WP_046144871.1">
    <property type="nucleotide sequence ID" value="NZ_LAJG01000048.1"/>
</dbReference>
<keyword evidence="16" id="KW-1185">Reference proteome</keyword>
<reference evidence="15 16" key="1">
    <citation type="submission" date="2015-03" db="EMBL/GenBank/DDBJ databases">
        <authorList>
            <person name="Hassan Y.I."/>
            <person name="Lepp D."/>
            <person name="Zhou T."/>
        </authorList>
    </citation>
    <scope>NUCLEOTIDE SEQUENCE [LARGE SCALE GENOMIC DNA]</scope>
    <source>
        <strain evidence="15 16">GH2-10</strain>
    </source>
</reference>
<dbReference type="STRING" id="361041.VW35_20275"/>
<sequence>MEATANTVADTATAVVHGAIGGAIDPFIFRLAIFVLAIFVGYFVVWSVTPALHTPLMSVTNAISSVIVVGALLAVGVQLANDASWVSRLFGFIALVFASVNIFGGFLVTQRMLAMYKRKG</sequence>
<dbReference type="GO" id="GO:0006740">
    <property type="term" value="P:NADPH regeneration"/>
    <property type="evidence" value="ECO:0007669"/>
    <property type="project" value="TreeGrafter"/>
</dbReference>
<feature type="transmembrane region" description="Helical" evidence="13">
    <location>
        <begin position="89"/>
        <end position="109"/>
    </location>
</feature>
<comment type="subcellular location">
    <subcellularLocation>
        <location evidence="2">Cell inner membrane</location>
        <topology evidence="2">Multi-pass membrane protein</topology>
    </subcellularLocation>
</comment>
<evidence type="ECO:0000313" key="16">
    <source>
        <dbReference type="Proteomes" id="UP000033514"/>
    </source>
</evidence>
<evidence type="ECO:0000256" key="5">
    <source>
        <dbReference type="ARBA" id="ARBA00022519"/>
    </source>
</evidence>
<keyword evidence="8" id="KW-1278">Translocase</keyword>
<evidence type="ECO:0000256" key="2">
    <source>
        <dbReference type="ARBA" id="ARBA00004429"/>
    </source>
</evidence>
<feature type="transmembrane region" description="Helical" evidence="13">
    <location>
        <begin position="27"/>
        <end position="49"/>
    </location>
</feature>
<dbReference type="GO" id="GO:0005886">
    <property type="term" value="C:plasma membrane"/>
    <property type="evidence" value="ECO:0007669"/>
    <property type="project" value="UniProtKB-SubCell"/>
</dbReference>
<dbReference type="GO" id="GO:0008750">
    <property type="term" value="F:proton-translocating NAD(P)+ transhydrogenase activity"/>
    <property type="evidence" value="ECO:0007669"/>
    <property type="project" value="UniProtKB-EC"/>
</dbReference>
<keyword evidence="9 13" id="KW-1133">Transmembrane helix</keyword>
<evidence type="ECO:0000256" key="7">
    <source>
        <dbReference type="ARBA" id="ARBA00022857"/>
    </source>
</evidence>
<keyword evidence="5" id="KW-0997">Cell inner membrane</keyword>
<dbReference type="EMBL" id="LAJG01000048">
    <property type="protein sequence ID" value="KKB76060.1"/>
    <property type="molecule type" value="Genomic_DNA"/>
</dbReference>
<accession>A0A0F5L1K0</accession>
<comment type="function">
    <text evidence="1">The transhydrogenation between NADH and NADP is coupled to respiration and ATP hydrolysis and functions as a proton pump across the membrane.</text>
</comment>
<evidence type="ECO:0000256" key="1">
    <source>
        <dbReference type="ARBA" id="ARBA00003943"/>
    </source>
</evidence>
<dbReference type="GO" id="GO:0050661">
    <property type="term" value="F:NADP binding"/>
    <property type="evidence" value="ECO:0007669"/>
    <property type="project" value="TreeGrafter"/>
</dbReference>
<dbReference type="PATRIC" id="fig|361041.3.peg.3473"/>
<evidence type="ECO:0000256" key="11">
    <source>
        <dbReference type="ARBA" id="ARBA00023136"/>
    </source>
</evidence>
<organism evidence="15 16">
    <name type="scientific">Devosia soli</name>
    <dbReference type="NCBI Taxonomy" id="361041"/>
    <lineage>
        <taxon>Bacteria</taxon>
        <taxon>Pseudomonadati</taxon>
        <taxon>Pseudomonadota</taxon>
        <taxon>Alphaproteobacteria</taxon>
        <taxon>Hyphomicrobiales</taxon>
        <taxon>Devosiaceae</taxon>
        <taxon>Devosia</taxon>
    </lineage>
</organism>
<comment type="caution">
    <text evidence="15">The sequence shown here is derived from an EMBL/GenBank/DDBJ whole genome shotgun (WGS) entry which is preliminary data.</text>
</comment>
<dbReference type="PANTHER" id="PTHR10160">
    <property type="entry name" value="NAD(P) TRANSHYDROGENASE"/>
    <property type="match status" value="1"/>
</dbReference>
<evidence type="ECO:0000256" key="13">
    <source>
        <dbReference type="SAM" id="Phobius"/>
    </source>
</evidence>
<keyword evidence="10" id="KW-0520">NAD</keyword>
<evidence type="ECO:0000256" key="9">
    <source>
        <dbReference type="ARBA" id="ARBA00022989"/>
    </source>
</evidence>
<evidence type="ECO:0000256" key="8">
    <source>
        <dbReference type="ARBA" id="ARBA00022967"/>
    </source>
</evidence>
<evidence type="ECO:0000256" key="6">
    <source>
        <dbReference type="ARBA" id="ARBA00022692"/>
    </source>
</evidence>
<keyword evidence="11 13" id="KW-0472">Membrane</keyword>
<gene>
    <name evidence="15" type="ORF">VW35_20275</name>
</gene>
<dbReference type="OrthoDB" id="9810841at2"/>
<feature type="transmembrane region" description="Helical" evidence="13">
    <location>
        <begin position="56"/>
        <end position="77"/>
    </location>
</feature>